<dbReference type="InterPro" id="IPR014710">
    <property type="entry name" value="RmlC-like_jellyroll"/>
</dbReference>
<evidence type="ECO:0000256" key="6">
    <source>
        <dbReference type="SAM" id="MobiDB-lite"/>
    </source>
</evidence>
<reference evidence="7 8" key="1">
    <citation type="submission" date="2020-03" db="EMBL/GenBank/DDBJ databases">
        <title>Genome mining and metabolic profiling illuminate the polycyclic tetramate macrolactams from Streptomyces koyangensis SCSIO 5802.</title>
        <authorList>
            <person name="Ding W."/>
        </authorList>
    </citation>
    <scope>NUCLEOTIDE SEQUENCE [LARGE SCALE GENOMIC DNA]</scope>
    <source>
        <strain evidence="7 8">SCSIO 5802</strain>
    </source>
</reference>
<keyword evidence="5" id="KW-0408">Iron</keyword>
<evidence type="ECO:0000313" key="8">
    <source>
        <dbReference type="Proteomes" id="UP000596311"/>
    </source>
</evidence>
<keyword evidence="8" id="KW-1185">Reference proteome</keyword>
<evidence type="ECO:0000256" key="2">
    <source>
        <dbReference type="ARBA" id="ARBA00022723"/>
    </source>
</evidence>
<protein>
    <submittedName>
        <fullName evidence="7">Cysteine dioxygenase</fullName>
    </submittedName>
</protein>
<sequence>MSAFPPPVAPAGAPDLPSPTSETPAAHPAAFPSPVAPADAPDLPSPKSETPSAYPAEGPGQAELLAFVHRAAADTALVATLPRDPEGRTWLRLDGPGGSEAWLIGWPPGTGTGWHDHGGSYGAFATAEGSLREDALAHRLPAEGKTGTILELPEGVDRTRELSPNQGRAFGPHHVHQVLNTADHTHAVSVHAYYPPLPLMRRYSRSGQALRLEQIERPEDWQ</sequence>
<dbReference type="SUPFAM" id="SSF51182">
    <property type="entry name" value="RmlC-like cupins"/>
    <property type="match status" value="1"/>
</dbReference>
<keyword evidence="4" id="KW-0560">Oxidoreductase</keyword>
<proteinExistence type="inferred from homology"/>
<dbReference type="Gene3D" id="2.60.120.10">
    <property type="entry name" value="Jelly Rolls"/>
    <property type="match status" value="1"/>
</dbReference>
<dbReference type="PANTHER" id="PTHR12918:SF1">
    <property type="entry name" value="CYSTEINE DIOXYGENASE TYPE 1"/>
    <property type="match status" value="1"/>
</dbReference>
<gene>
    <name evidence="7" type="ORF">G9U55_24175</name>
</gene>
<name>A0ABX7EJB2_9ACTN</name>
<comment type="similarity">
    <text evidence="1">Belongs to the cysteine dioxygenase family.</text>
</comment>
<evidence type="ECO:0000256" key="1">
    <source>
        <dbReference type="ARBA" id="ARBA00006622"/>
    </source>
</evidence>
<dbReference type="Pfam" id="PF05995">
    <property type="entry name" value="CDO_I"/>
    <property type="match status" value="1"/>
</dbReference>
<evidence type="ECO:0000313" key="7">
    <source>
        <dbReference type="EMBL" id="QRF04946.1"/>
    </source>
</evidence>
<dbReference type="InterPro" id="IPR011051">
    <property type="entry name" value="RmlC_Cupin_sf"/>
</dbReference>
<dbReference type="GO" id="GO:0051213">
    <property type="term" value="F:dioxygenase activity"/>
    <property type="evidence" value="ECO:0007669"/>
    <property type="project" value="UniProtKB-KW"/>
</dbReference>
<dbReference type="PANTHER" id="PTHR12918">
    <property type="entry name" value="CYSTEINE DIOXYGENASE"/>
    <property type="match status" value="1"/>
</dbReference>
<dbReference type="Proteomes" id="UP000596311">
    <property type="component" value="Chromosome"/>
</dbReference>
<dbReference type="CDD" id="cd10548">
    <property type="entry name" value="cupin_CDO"/>
    <property type="match status" value="1"/>
</dbReference>
<dbReference type="InterPro" id="IPR010300">
    <property type="entry name" value="CDO_1"/>
</dbReference>
<feature type="region of interest" description="Disordered" evidence="6">
    <location>
        <begin position="1"/>
        <end position="58"/>
    </location>
</feature>
<organism evidence="7 8">
    <name type="scientific">Streptomyces koyangensis</name>
    <dbReference type="NCBI Taxonomy" id="188770"/>
    <lineage>
        <taxon>Bacteria</taxon>
        <taxon>Bacillati</taxon>
        <taxon>Actinomycetota</taxon>
        <taxon>Actinomycetes</taxon>
        <taxon>Kitasatosporales</taxon>
        <taxon>Streptomycetaceae</taxon>
        <taxon>Streptomyces</taxon>
        <taxon>Streptomyces aurantiacus group</taxon>
    </lineage>
</organism>
<evidence type="ECO:0000256" key="5">
    <source>
        <dbReference type="ARBA" id="ARBA00023004"/>
    </source>
</evidence>
<evidence type="ECO:0000256" key="4">
    <source>
        <dbReference type="ARBA" id="ARBA00023002"/>
    </source>
</evidence>
<keyword evidence="3 7" id="KW-0223">Dioxygenase</keyword>
<accession>A0ABX7EJB2</accession>
<dbReference type="RefSeq" id="WP_203215795.1">
    <property type="nucleotide sequence ID" value="NZ_CP049945.1"/>
</dbReference>
<evidence type="ECO:0000256" key="3">
    <source>
        <dbReference type="ARBA" id="ARBA00022964"/>
    </source>
</evidence>
<dbReference type="EMBL" id="CP049945">
    <property type="protein sequence ID" value="QRF04946.1"/>
    <property type="molecule type" value="Genomic_DNA"/>
</dbReference>
<keyword evidence="2" id="KW-0479">Metal-binding</keyword>